<keyword evidence="2" id="KW-0479">Metal-binding</keyword>
<sequence>MRSLTIQESGVTSTLDIYEFGSGSPRVVFTAGIHGGEVTGVYVAEQLIEYFTHNPPLKGSVKILPRCNPTATHCLQRRSPFDSEDLNRIFPGSAQGSLSHRTADAVWHETADADYLIDLHCCGQHRLPYLLGIYDESQPARALAEQIAMPIAVQSGGTAGQLFTDSCRHRGQAAIIIELPSGPSSGAVNPVVAEQAVTGLLSFLTRIGIIEGRENTLCPTFYGPLLDICVPESGLWVPQVQRGETLKAGQTVGTLNGKPVCAVEDGFAMSVLPISYVFIDDPWVVTYVVERP</sequence>
<accession>A0A9D1IUC5</accession>
<dbReference type="Pfam" id="PF24827">
    <property type="entry name" value="AstE_AspA_cat"/>
    <property type="match status" value="1"/>
</dbReference>
<dbReference type="GO" id="GO:0016788">
    <property type="term" value="F:hydrolase activity, acting on ester bonds"/>
    <property type="evidence" value="ECO:0007669"/>
    <property type="project" value="InterPro"/>
</dbReference>
<dbReference type="Proteomes" id="UP000824073">
    <property type="component" value="Unassembled WGS sequence"/>
</dbReference>
<feature type="domain" description="Succinylglutamate desuccinylase/Aspartoacylase catalytic" evidence="5">
    <location>
        <begin position="25"/>
        <end position="204"/>
    </location>
</feature>
<evidence type="ECO:0000256" key="3">
    <source>
        <dbReference type="ARBA" id="ARBA00022801"/>
    </source>
</evidence>
<evidence type="ECO:0000256" key="1">
    <source>
        <dbReference type="ARBA" id="ARBA00001947"/>
    </source>
</evidence>
<protein>
    <submittedName>
        <fullName evidence="6">Succinylglutamate desuccinylase/aspartoacylase family protein</fullName>
    </submittedName>
</protein>
<reference evidence="6" key="1">
    <citation type="submission" date="2020-10" db="EMBL/GenBank/DDBJ databases">
        <authorList>
            <person name="Gilroy R."/>
        </authorList>
    </citation>
    <scope>NUCLEOTIDE SEQUENCE</scope>
    <source>
        <strain evidence="6">CHK191-8634</strain>
    </source>
</reference>
<dbReference type="InterPro" id="IPR055438">
    <property type="entry name" value="AstE_AspA_cat"/>
</dbReference>
<keyword evidence="4" id="KW-0862">Zinc</keyword>
<comment type="cofactor">
    <cofactor evidence="1">
        <name>Zn(2+)</name>
        <dbReference type="ChEBI" id="CHEBI:29105"/>
    </cofactor>
</comment>
<evidence type="ECO:0000259" key="5">
    <source>
        <dbReference type="Pfam" id="PF24827"/>
    </source>
</evidence>
<dbReference type="GO" id="GO:0046872">
    <property type="term" value="F:metal ion binding"/>
    <property type="evidence" value="ECO:0007669"/>
    <property type="project" value="UniProtKB-KW"/>
</dbReference>
<dbReference type="PANTHER" id="PTHR37326">
    <property type="entry name" value="BLL3975 PROTEIN"/>
    <property type="match status" value="1"/>
</dbReference>
<reference evidence="6" key="2">
    <citation type="journal article" date="2021" name="PeerJ">
        <title>Extensive microbial diversity within the chicken gut microbiome revealed by metagenomics and culture.</title>
        <authorList>
            <person name="Gilroy R."/>
            <person name="Ravi A."/>
            <person name="Getino M."/>
            <person name="Pursley I."/>
            <person name="Horton D.L."/>
            <person name="Alikhan N.F."/>
            <person name="Baker D."/>
            <person name="Gharbi K."/>
            <person name="Hall N."/>
            <person name="Watson M."/>
            <person name="Adriaenssens E.M."/>
            <person name="Foster-Nyarko E."/>
            <person name="Jarju S."/>
            <person name="Secka A."/>
            <person name="Antonio M."/>
            <person name="Oren A."/>
            <person name="Chaudhuri R.R."/>
            <person name="La Ragione R."/>
            <person name="Hildebrand F."/>
            <person name="Pallen M.J."/>
        </authorList>
    </citation>
    <scope>NUCLEOTIDE SEQUENCE</scope>
    <source>
        <strain evidence="6">CHK191-8634</strain>
    </source>
</reference>
<organism evidence="6 7">
    <name type="scientific">Candidatus Ventrousia excrementavium</name>
    <dbReference type="NCBI Taxonomy" id="2840961"/>
    <lineage>
        <taxon>Bacteria</taxon>
        <taxon>Bacillati</taxon>
        <taxon>Bacillota</taxon>
        <taxon>Clostridia</taxon>
        <taxon>Eubacteriales</taxon>
        <taxon>Clostridiaceae</taxon>
        <taxon>Clostridiaceae incertae sedis</taxon>
        <taxon>Candidatus Ventrousia</taxon>
    </lineage>
</organism>
<dbReference type="AlphaFoldDB" id="A0A9D1IUC5"/>
<dbReference type="Gene3D" id="3.40.630.10">
    <property type="entry name" value="Zn peptidases"/>
    <property type="match status" value="1"/>
</dbReference>
<dbReference type="PANTHER" id="PTHR37326:SF1">
    <property type="entry name" value="BLL3975 PROTEIN"/>
    <property type="match status" value="1"/>
</dbReference>
<dbReference type="SUPFAM" id="SSF53187">
    <property type="entry name" value="Zn-dependent exopeptidases"/>
    <property type="match status" value="1"/>
</dbReference>
<dbReference type="InterPro" id="IPR053138">
    <property type="entry name" value="N-alpha-Ac-DABA_deacetylase"/>
</dbReference>
<gene>
    <name evidence="6" type="ORF">IAB67_04390</name>
</gene>
<evidence type="ECO:0000256" key="4">
    <source>
        <dbReference type="ARBA" id="ARBA00022833"/>
    </source>
</evidence>
<name>A0A9D1IUC5_9CLOT</name>
<evidence type="ECO:0000313" key="7">
    <source>
        <dbReference type="Proteomes" id="UP000824073"/>
    </source>
</evidence>
<dbReference type="EMBL" id="DVMR01000036">
    <property type="protein sequence ID" value="HIU43518.1"/>
    <property type="molecule type" value="Genomic_DNA"/>
</dbReference>
<proteinExistence type="predicted"/>
<evidence type="ECO:0000313" key="6">
    <source>
        <dbReference type="EMBL" id="HIU43518.1"/>
    </source>
</evidence>
<keyword evidence="3" id="KW-0378">Hydrolase</keyword>
<comment type="caution">
    <text evidence="6">The sequence shown here is derived from an EMBL/GenBank/DDBJ whole genome shotgun (WGS) entry which is preliminary data.</text>
</comment>
<evidence type="ECO:0000256" key="2">
    <source>
        <dbReference type="ARBA" id="ARBA00022723"/>
    </source>
</evidence>